<evidence type="ECO:0000313" key="3">
    <source>
        <dbReference type="Proteomes" id="UP000053477"/>
    </source>
</evidence>
<gene>
    <name evidence="2" type="ORF">SCHPADRAFT_994816</name>
</gene>
<organism evidence="2 3">
    <name type="scientific">Schizopora paradoxa</name>
    <dbReference type="NCBI Taxonomy" id="27342"/>
    <lineage>
        <taxon>Eukaryota</taxon>
        <taxon>Fungi</taxon>
        <taxon>Dikarya</taxon>
        <taxon>Basidiomycota</taxon>
        <taxon>Agaricomycotina</taxon>
        <taxon>Agaricomycetes</taxon>
        <taxon>Hymenochaetales</taxon>
        <taxon>Schizoporaceae</taxon>
        <taxon>Schizopora</taxon>
    </lineage>
</organism>
<dbReference type="OrthoDB" id="565731at2759"/>
<feature type="region of interest" description="Disordered" evidence="1">
    <location>
        <begin position="251"/>
        <end position="271"/>
    </location>
</feature>
<accession>A0A0H2RYZ7</accession>
<dbReference type="EMBL" id="KQ085911">
    <property type="protein sequence ID" value="KLO16852.1"/>
    <property type="molecule type" value="Genomic_DNA"/>
</dbReference>
<evidence type="ECO:0000313" key="2">
    <source>
        <dbReference type="EMBL" id="KLO16852.1"/>
    </source>
</evidence>
<protein>
    <submittedName>
        <fullName evidence="2">Uncharacterized protein</fullName>
    </submittedName>
</protein>
<proteinExistence type="predicted"/>
<keyword evidence="3" id="KW-1185">Reference proteome</keyword>
<reference evidence="2 3" key="1">
    <citation type="submission" date="2015-04" db="EMBL/GenBank/DDBJ databases">
        <title>Complete genome sequence of Schizopora paradoxa KUC8140, a cosmopolitan wood degrader in East Asia.</title>
        <authorList>
            <consortium name="DOE Joint Genome Institute"/>
            <person name="Min B."/>
            <person name="Park H."/>
            <person name="Jang Y."/>
            <person name="Kim J.-J."/>
            <person name="Kim K.H."/>
            <person name="Pangilinan J."/>
            <person name="Lipzen A."/>
            <person name="Riley R."/>
            <person name="Grigoriev I.V."/>
            <person name="Spatafora J.W."/>
            <person name="Choi I.-G."/>
        </authorList>
    </citation>
    <scope>NUCLEOTIDE SEQUENCE [LARGE SCALE GENOMIC DNA]</scope>
    <source>
        <strain evidence="2 3">KUC8140</strain>
    </source>
</reference>
<dbReference type="InParanoid" id="A0A0H2RYZ7"/>
<name>A0A0H2RYZ7_9AGAM</name>
<sequence>MLKVTQAFGGQFLSLASRRSIHYSASVLAKGRSKSRVNVEGDKAEDYGDGGDLFSSRVGSSKSSRKAEVSKAQNLEETSTASKTSADLFNEQYTFVWDRLGPAPTYNSPQIRANALRRILRYSEKEPALLDKFVELTGKWRASGRAVDRETTLEFIDRCVVRHPTLLVRVFSDHTKYGMDIPDVKEARRILRAIVLQGKSRVNAEEALQSAVSFAALYPLYGFRPASTDLTSCTLLAQACSQVLLHQPSAETNASAEGESSSEQKPNSSPLISIVPDLLRTLRSSATRPPKEPELEGGASQNPDALHAAARESGRTQSHILERMWVAAGLREIYRGLEKIGYSKNTAQGPRSCLDIIKEELDARTVPAHS</sequence>
<evidence type="ECO:0000256" key="1">
    <source>
        <dbReference type="SAM" id="MobiDB-lite"/>
    </source>
</evidence>
<feature type="region of interest" description="Disordered" evidence="1">
    <location>
        <begin position="40"/>
        <end position="59"/>
    </location>
</feature>
<dbReference type="AlphaFoldDB" id="A0A0H2RYZ7"/>
<dbReference type="Proteomes" id="UP000053477">
    <property type="component" value="Unassembled WGS sequence"/>
</dbReference>